<dbReference type="AlphaFoldDB" id="A0A9D1NJJ0"/>
<dbReference type="PROSITE" id="PS51257">
    <property type="entry name" value="PROKAR_LIPOPROTEIN"/>
    <property type="match status" value="1"/>
</dbReference>
<evidence type="ECO:0000256" key="1">
    <source>
        <dbReference type="ARBA" id="ARBA00004141"/>
    </source>
</evidence>
<dbReference type="EMBL" id="DVOG01000042">
    <property type="protein sequence ID" value="HIV03814.1"/>
    <property type="molecule type" value="Genomic_DNA"/>
</dbReference>
<feature type="transmembrane region" description="Helical" evidence="6">
    <location>
        <begin position="69"/>
        <end position="90"/>
    </location>
</feature>
<gene>
    <name evidence="8" type="ORF">IAC75_01525</name>
</gene>
<keyword evidence="4 6" id="KW-1133">Transmembrane helix</keyword>
<comment type="subcellular location">
    <subcellularLocation>
        <location evidence="1">Membrane</location>
        <topology evidence="1">Multi-pass membrane protein</topology>
    </subcellularLocation>
</comment>
<feature type="transmembrane region" description="Helical" evidence="6">
    <location>
        <begin position="217"/>
        <end position="238"/>
    </location>
</feature>
<accession>A0A9D1NJJ0</accession>
<evidence type="ECO:0000256" key="6">
    <source>
        <dbReference type="SAM" id="Phobius"/>
    </source>
</evidence>
<feature type="transmembrane region" description="Helical" evidence="6">
    <location>
        <begin position="187"/>
        <end position="205"/>
    </location>
</feature>
<feature type="transmembrane region" description="Helical" evidence="6">
    <location>
        <begin position="124"/>
        <end position="142"/>
    </location>
</feature>
<feature type="transmembrane region" description="Helical" evidence="6">
    <location>
        <begin position="250"/>
        <end position="268"/>
    </location>
</feature>
<evidence type="ECO:0000259" key="7">
    <source>
        <dbReference type="Pfam" id="PF00892"/>
    </source>
</evidence>
<proteinExistence type="inferred from homology"/>
<evidence type="ECO:0000256" key="5">
    <source>
        <dbReference type="ARBA" id="ARBA00023136"/>
    </source>
</evidence>
<feature type="domain" description="EamA" evidence="7">
    <location>
        <begin position="7"/>
        <end position="139"/>
    </location>
</feature>
<feature type="transmembrane region" description="Helical" evidence="6">
    <location>
        <begin position="154"/>
        <end position="175"/>
    </location>
</feature>
<reference evidence="8" key="1">
    <citation type="submission" date="2020-10" db="EMBL/GenBank/DDBJ databases">
        <authorList>
            <person name="Gilroy R."/>
        </authorList>
    </citation>
    <scope>NUCLEOTIDE SEQUENCE</scope>
    <source>
        <strain evidence="8">10669</strain>
    </source>
</reference>
<evidence type="ECO:0000256" key="3">
    <source>
        <dbReference type="ARBA" id="ARBA00022692"/>
    </source>
</evidence>
<dbReference type="PANTHER" id="PTHR32322">
    <property type="entry name" value="INNER MEMBRANE TRANSPORTER"/>
    <property type="match status" value="1"/>
</dbReference>
<sequence>MISDKFRGIFFGALSAACYGLNPLFAVPLLRQGIGVASVLFFRFAVAAALIGIFLAARRTSLRVSRKELAELFLMAALMTTSSVSLFYGYTLIPASVASTLLFLYPIFTALIMIVFFREKLSAGTVLAVALAFCGVGILCAADGGGNAGGRIDLGGAAVVAVSALTYAVYLVAVNKTRLRGMNGTKLSFYILLFGSVFLWANAEAGGGIDVPATAEAWANVLLLATIPTLVSTVAIVLSLRCVGPTTTAILGAFEPVAAVAAGVLFLGDRFTGALASGIVLIVAAVSVVVLSGKK</sequence>
<keyword evidence="3 6" id="KW-0812">Transmembrane</keyword>
<protein>
    <submittedName>
        <fullName evidence="8">DMT family transporter</fullName>
    </submittedName>
</protein>
<dbReference type="InterPro" id="IPR037185">
    <property type="entry name" value="EmrE-like"/>
</dbReference>
<dbReference type="PANTHER" id="PTHR32322:SF2">
    <property type="entry name" value="EAMA DOMAIN-CONTAINING PROTEIN"/>
    <property type="match status" value="1"/>
</dbReference>
<keyword evidence="5 6" id="KW-0472">Membrane</keyword>
<dbReference type="InterPro" id="IPR000620">
    <property type="entry name" value="EamA_dom"/>
</dbReference>
<dbReference type="GO" id="GO:0016020">
    <property type="term" value="C:membrane"/>
    <property type="evidence" value="ECO:0007669"/>
    <property type="project" value="UniProtKB-SubCell"/>
</dbReference>
<dbReference type="Proteomes" id="UP000886812">
    <property type="component" value="Unassembled WGS sequence"/>
</dbReference>
<evidence type="ECO:0000313" key="9">
    <source>
        <dbReference type="Proteomes" id="UP000886812"/>
    </source>
</evidence>
<evidence type="ECO:0000256" key="2">
    <source>
        <dbReference type="ARBA" id="ARBA00007362"/>
    </source>
</evidence>
<feature type="transmembrane region" description="Helical" evidence="6">
    <location>
        <begin position="274"/>
        <end position="293"/>
    </location>
</feature>
<reference evidence="8" key="2">
    <citation type="journal article" date="2021" name="PeerJ">
        <title>Extensive microbial diversity within the chicken gut microbiome revealed by metagenomics and culture.</title>
        <authorList>
            <person name="Gilroy R."/>
            <person name="Ravi A."/>
            <person name="Getino M."/>
            <person name="Pursley I."/>
            <person name="Horton D.L."/>
            <person name="Alikhan N.F."/>
            <person name="Baker D."/>
            <person name="Gharbi K."/>
            <person name="Hall N."/>
            <person name="Watson M."/>
            <person name="Adriaenssens E.M."/>
            <person name="Foster-Nyarko E."/>
            <person name="Jarju S."/>
            <person name="Secka A."/>
            <person name="Antonio M."/>
            <person name="Oren A."/>
            <person name="Chaudhuri R.R."/>
            <person name="La Ragione R."/>
            <person name="Hildebrand F."/>
            <person name="Pallen M.J."/>
        </authorList>
    </citation>
    <scope>NUCLEOTIDE SEQUENCE</scope>
    <source>
        <strain evidence="8">10669</strain>
    </source>
</reference>
<name>A0A9D1NJJ0_9BACT</name>
<feature type="transmembrane region" description="Helical" evidence="6">
    <location>
        <begin position="36"/>
        <end position="57"/>
    </location>
</feature>
<feature type="domain" description="EamA" evidence="7">
    <location>
        <begin position="156"/>
        <end position="290"/>
    </location>
</feature>
<organism evidence="8 9">
    <name type="scientific">Candidatus Spyradosoma merdigallinarum</name>
    <dbReference type="NCBI Taxonomy" id="2840950"/>
    <lineage>
        <taxon>Bacteria</taxon>
        <taxon>Pseudomonadati</taxon>
        <taxon>Verrucomicrobiota</taxon>
        <taxon>Opitutia</taxon>
        <taxon>Opitutia incertae sedis</taxon>
        <taxon>Candidatus Spyradosoma</taxon>
    </lineage>
</organism>
<feature type="transmembrane region" description="Helical" evidence="6">
    <location>
        <begin position="96"/>
        <end position="117"/>
    </location>
</feature>
<comment type="caution">
    <text evidence="8">The sequence shown here is derived from an EMBL/GenBank/DDBJ whole genome shotgun (WGS) entry which is preliminary data.</text>
</comment>
<dbReference type="Pfam" id="PF00892">
    <property type="entry name" value="EamA"/>
    <property type="match status" value="2"/>
</dbReference>
<comment type="similarity">
    <text evidence="2">Belongs to the EamA transporter family.</text>
</comment>
<dbReference type="InterPro" id="IPR050638">
    <property type="entry name" value="AA-Vitamin_Transporters"/>
</dbReference>
<evidence type="ECO:0000256" key="4">
    <source>
        <dbReference type="ARBA" id="ARBA00022989"/>
    </source>
</evidence>
<dbReference type="SUPFAM" id="SSF103481">
    <property type="entry name" value="Multidrug resistance efflux transporter EmrE"/>
    <property type="match status" value="2"/>
</dbReference>
<evidence type="ECO:0000313" key="8">
    <source>
        <dbReference type="EMBL" id="HIV03814.1"/>
    </source>
</evidence>